<name>A0A562ZY31_9BURK</name>
<keyword evidence="2" id="KW-0472">Membrane</keyword>
<comment type="caution">
    <text evidence="3">The sequence shown here is derived from an EMBL/GenBank/DDBJ whole genome shotgun (WGS) entry which is preliminary data.</text>
</comment>
<keyword evidence="4" id="KW-1185">Reference proteome</keyword>
<keyword evidence="2" id="KW-1133">Transmembrane helix</keyword>
<proteinExistence type="predicted"/>
<dbReference type="AlphaFoldDB" id="A0A562ZY31"/>
<protein>
    <submittedName>
        <fullName evidence="3">Uncharacterized protein</fullName>
    </submittedName>
</protein>
<gene>
    <name evidence="3" type="ORF">FN976_00170</name>
</gene>
<feature type="transmembrane region" description="Helical" evidence="2">
    <location>
        <begin position="27"/>
        <end position="43"/>
    </location>
</feature>
<dbReference type="EMBL" id="VOBQ01000001">
    <property type="protein sequence ID" value="TWO73301.1"/>
    <property type="molecule type" value="Genomic_DNA"/>
</dbReference>
<feature type="region of interest" description="Disordered" evidence="1">
    <location>
        <begin position="62"/>
        <end position="86"/>
    </location>
</feature>
<organism evidence="3 4">
    <name type="scientific">Caenimonas sedimenti</name>
    <dbReference type="NCBI Taxonomy" id="2596921"/>
    <lineage>
        <taxon>Bacteria</taxon>
        <taxon>Pseudomonadati</taxon>
        <taxon>Pseudomonadota</taxon>
        <taxon>Betaproteobacteria</taxon>
        <taxon>Burkholderiales</taxon>
        <taxon>Comamonadaceae</taxon>
        <taxon>Caenimonas</taxon>
    </lineage>
</organism>
<evidence type="ECO:0000313" key="3">
    <source>
        <dbReference type="EMBL" id="TWO73301.1"/>
    </source>
</evidence>
<dbReference type="RefSeq" id="WP_145889751.1">
    <property type="nucleotide sequence ID" value="NZ_VOBQ01000001.1"/>
</dbReference>
<evidence type="ECO:0000256" key="2">
    <source>
        <dbReference type="SAM" id="Phobius"/>
    </source>
</evidence>
<evidence type="ECO:0000256" key="1">
    <source>
        <dbReference type="SAM" id="MobiDB-lite"/>
    </source>
</evidence>
<reference evidence="3 4" key="1">
    <citation type="submission" date="2019-07" db="EMBL/GenBank/DDBJ databases">
        <title>Caenimonas sedimenti sp. nov., isolated from activated sludge.</title>
        <authorList>
            <person name="Xu J."/>
        </authorList>
    </citation>
    <scope>NUCLEOTIDE SEQUENCE [LARGE SCALE GENOMIC DNA]</scope>
    <source>
        <strain evidence="3 4">HX-9-20</strain>
    </source>
</reference>
<accession>A0A562ZY31</accession>
<evidence type="ECO:0000313" key="4">
    <source>
        <dbReference type="Proteomes" id="UP000318199"/>
    </source>
</evidence>
<keyword evidence="2" id="KW-0812">Transmembrane</keyword>
<sequence length="86" mass="8801">MGRIVVLLVVLAALGVAALLTGGSSLASALVLVGFILGGYAIYRMRAARGVNTEDFFGGAGEDTRLTGLQGGASPSEMPVDRDRPH</sequence>
<dbReference type="Proteomes" id="UP000318199">
    <property type="component" value="Unassembled WGS sequence"/>
</dbReference>